<dbReference type="AlphaFoldDB" id="A0A6L2MAT3"/>
<protein>
    <submittedName>
        <fullName evidence="1">Uncharacterized protein</fullName>
    </submittedName>
</protein>
<evidence type="ECO:0000313" key="1">
    <source>
        <dbReference type="EMBL" id="GEU71126.1"/>
    </source>
</evidence>
<organism evidence="1">
    <name type="scientific">Tanacetum cinerariifolium</name>
    <name type="common">Dalmatian daisy</name>
    <name type="synonym">Chrysanthemum cinerariifolium</name>
    <dbReference type="NCBI Taxonomy" id="118510"/>
    <lineage>
        <taxon>Eukaryota</taxon>
        <taxon>Viridiplantae</taxon>
        <taxon>Streptophyta</taxon>
        <taxon>Embryophyta</taxon>
        <taxon>Tracheophyta</taxon>
        <taxon>Spermatophyta</taxon>
        <taxon>Magnoliopsida</taxon>
        <taxon>eudicotyledons</taxon>
        <taxon>Gunneridae</taxon>
        <taxon>Pentapetalae</taxon>
        <taxon>asterids</taxon>
        <taxon>campanulids</taxon>
        <taxon>Asterales</taxon>
        <taxon>Asteraceae</taxon>
        <taxon>Asteroideae</taxon>
        <taxon>Anthemideae</taxon>
        <taxon>Anthemidinae</taxon>
        <taxon>Tanacetum</taxon>
    </lineage>
</organism>
<gene>
    <name evidence="1" type="ORF">Tci_043104</name>
</gene>
<dbReference type="EMBL" id="BKCJ010006248">
    <property type="protein sequence ID" value="GEU71126.1"/>
    <property type="molecule type" value="Genomic_DNA"/>
</dbReference>
<sequence>MLPETYSNATHFEGVTDSEIAKRKNLLSKEVLNSLSALIYRRALDTTALREFIDYEVLYERMDNIEIRRGAIERMSYRQSYHQDKYAGVFEHMVGIYSVPLQGAYNPPGYMISSSMASIVSSTHHSGSSQMMMSSVEMTRVGCDRMFWVTRENDIFSFDGTIRLGTFQLEKSTNFVGSRKIGMIRSIGLLEECKRCKIPFICEDGLTIVWDFENLTELCK</sequence>
<reference evidence="1" key="1">
    <citation type="journal article" date="2019" name="Sci. Rep.">
        <title>Draft genome of Tanacetum cinerariifolium, the natural source of mosquito coil.</title>
        <authorList>
            <person name="Yamashiro T."/>
            <person name="Shiraishi A."/>
            <person name="Satake H."/>
            <person name="Nakayama K."/>
        </authorList>
    </citation>
    <scope>NUCLEOTIDE SEQUENCE</scope>
</reference>
<comment type="caution">
    <text evidence="1">The sequence shown here is derived from an EMBL/GenBank/DDBJ whole genome shotgun (WGS) entry which is preliminary data.</text>
</comment>
<name>A0A6L2MAT3_TANCI</name>
<proteinExistence type="predicted"/>
<accession>A0A6L2MAT3</accession>